<sequence>GAVRTWGGNGIASDVFSIHLELPFRLSAFLPNQPLPFPSVVVVMWVEILCGLIVYKLFRSFFGSGDDVLDVETSDTNAVFIVANRLEKLHGGKVYVGLRIPDPDTGLRQSIDVVLVTKGEAAVISVKNLSGLVSMNGDGSWVCEGGSGHKAEHLPNPVEEVKKQASILESYLEQRGIALPEGYFSYKVILPNPKFRTIHASYFPSEVITYDQWTILKPESKSFSLSWIKGAVYGGKKENQESLTQKLNFILNSAPMWDRYIALCLRLLFCAHV</sequence>
<gene>
    <name evidence="2" type="ORF">LITE_LOCUS8605</name>
</gene>
<protein>
    <recommendedName>
        <fullName evidence="1">NERD domain-containing protein</fullName>
    </recommendedName>
</protein>
<dbReference type="InterPro" id="IPR011528">
    <property type="entry name" value="NERD"/>
</dbReference>
<evidence type="ECO:0000313" key="2">
    <source>
        <dbReference type="EMBL" id="CAI0395147.1"/>
    </source>
</evidence>
<name>A0AAV0IBX4_9ROSI</name>
<accession>A0AAV0IBX4</accession>
<dbReference type="PANTHER" id="PTHR35287:SF1">
    <property type="entry name" value="SI:ZFOS-911D5.4"/>
    <property type="match status" value="1"/>
</dbReference>
<dbReference type="AlphaFoldDB" id="A0AAV0IBX4"/>
<organism evidence="2 3">
    <name type="scientific">Linum tenue</name>
    <dbReference type="NCBI Taxonomy" id="586396"/>
    <lineage>
        <taxon>Eukaryota</taxon>
        <taxon>Viridiplantae</taxon>
        <taxon>Streptophyta</taxon>
        <taxon>Embryophyta</taxon>
        <taxon>Tracheophyta</taxon>
        <taxon>Spermatophyta</taxon>
        <taxon>Magnoliopsida</taxon>
        <taxon>eudicotyledons</taxon>
        <taxon>Gunneridae</taxon>
        <taxon>Pentapetalae</taxon>
        <taxon>rosids</taxon>
        <taxon>fabids</taxon>
        <taxon>Malpighiales</taxon>
        <taxon>Linaceae</taxon>
        <taxon>Linum</taxon>
    </lineage>
</organism>
<dbReference type="Pfam" id="PF08378">
    <property type="entry name" value="NERD"/>
    <property type="match status" value="1"/>
</dbReference>
<dbReference type="EMBL" id="CAMGYJ010000003">
    <property type="protein sequence ID" value="CAI0395147.1"/>
    <property type="molecule type" value="Genomic_DNA"/>
</dbReference>
<feature type="non-terminal residue" evidence="2">
    <location>
        <position position="1"/>
    </location>
</feature>
<keyword evidence="3" id="KW-1185">Reference proteome</keyword>
<evidence type="ECO:0000313" key="3">
    <source>
        <dbReference type="Proteomes" id="UP001154282"/>
    </source>
</evidence>
<proteinExistence type="predicted"/>
<comment type="caution">
    <text evidence="2">The sequence shown here is derived from an EMBL/GenBank/DDBJ whole genome shotgun (WGS) entry which is preliminary data.</text>
</comment>
<dbReference type="PANTHER" id="PTHR35287">
    <property type="entry name" value="SI:ZFOS-911D5.4"/>
    <property type="match status" value="1"/>
</dbReference>
<evidence type="ECO:0000259" key="1">
    <source>
        <dbReference type="PROSITE" id="PS50965"/>
    </source>
</evidence>
<feature type="domain" description="NERD" evidence="1">
    <location>
        <begin position="74"/>
        <end position="191"/>
    </location>
</feature>
<dbReference type="PROSITE" id="PS50965">
    <property type="entry name" value="NERD"/>
    <property type="match status" value="1"/>
</dbReference>
<dbReference type="Proteomes" id="UP001154282">
    <property type="component" value="Unassembled WGS sequence"/>
</dbReference>
<reference evidence="2" key="1">
    <citation type="submission" date="2022-08" db="EMBL/GenBank/DDBJ databases">
        <authorList>
            <person name="Gutierrez-Valencia J."/>
        </authorList>
    </citation>
    <scope>NUCLEOTIDE SEQUENCE</scope>
</reference>